<comment type="caution">
    <text evidence="1">The sequence shown here is derived from an EMBL/GenBank/DDBJ whole genome shotgun (WGS) entry which is preliminary data.</text>
</comment>
<reference evidence="1 2" key="1">
    <citation type="journal article" date="2021" name="Nat. Commun.">
        <title>Genetic determinants of endophytism in the Arabidopsis root mycobiome.</title>
        <authorList>
            <person name="Mesny F."/>
            <person name="Miyauchi S."/>
            <person name="Thiergart T."/>
            <person name="Pickel B."/>
            <person name="Atanasova L."/>
            <person name="Karlsson M."/>
            <person name="Huettel B."/>
            <person name="Barry K.W."/>
            <person name="Haridas S."/>
            <person name="Chen C."/>
            <person name="Bauer D."/>
            <person name="Andreopoulos W."/>
            <person name="Pangilinan J."/>
            <person name="LaButti K."/>
            <person name="Riley R."/>
            <person name="Lipzen A."/>
            <person name="Clum A."/>
            <person name="Drula E."/>
            <person name="Henrissat B."/>
            <person name="Kohler A."/>
            <person name="Grigoriev I.V."/>
            <person name="Martin F.M."/>
            <person name="Hacquard S."/>
        </authorList>
    </citation>
    <scope>NUCLEOTIDE SEQUENCE [LARGE SCALE GENOMIC DNA]</scope>
    <source>
        <strain evidence="1 2">MPI-SDFR-AT-0079</strain>
    </source>
</reference>
<accession>A0ACB7PFB2</accession>
<name>A0ACB7PFB2_9PEZI</name>
<keyword evidence="2" id="KW-1185">Reference proteome</keyword>
<proteinExistence type="predicted"/>
<organism evidence="1 2">
    <name type="scientific">Chaetomium tenue</name>
    <dbReference type="NCBI Taxonomy" id="1854479"/>
    <lineage>
        <taxon>Eukaryota</taxon>
        <taxon>Fungi</taxon>
        <taxon>Dikarya</taxon>
        <taxon>Ascomycota</taxon>
        <taxon>Pezizomycotina</taxon>
        <taxon>Sordariomycetes</taxon>
        <taxon>Sordariomycetidae</taxon>
        <taxon>Sordariales</taxon>
        <taxon>Chaetomiaceae</taxon>
        <taxon>Chaetomium</taxon>
    </lineage>
</organism>
<sequence>MSVMRNVHSRGQARQIDKCPATGDQLIAVVSNKKGAQIGNISLCLYVGIPEAKARQMWSARRLLSSLRRKGEMANHIPAVGPKSIRSCSLFSRARVDPAFHFQLHLAECWTTSFITNTSNEIEKLLQGKSNTFVEITKTGNRSAKFGTGGEVLNRCSGLFLRGYPEPWPLGCTFLRRISFPRAALTRITNVGSRKSGSRVAE</sequence>
<evidence type="ECO:0000313" key="1">
    <source>
        <dbReference type="EMBL" id="KAH6636958.1"/>
    </source>
</evidence>
<protein>
    <submittedName>
        <fullName evidence="1">Uncharacterized protein</fullName>
    </submittedName>
</protein>
<dbReference type="EMBL" id="JAGIZQ010000003">
    <property type="protein sequence ID" value="KAH6636958.1"/>
    <property type="molecule type" value="Genomic_DNA"/>
</dbReference>
<gene>
    <name evidence="1" type="ORF">F5144DRAFT_202069</name>
</gene>
<dbReference type="Proteomes" id="UP000724584">
    <property type="component" value="Unassembled WGS sequence"/>
</dbReference>
<evidence type="ECO:0000313" key="2">
    <source>
        <dbReference type="Proteomes" id="UP000724584"/>
    </source>
</evidence>